<dbReference type="SUPFAM" id="SSF53067">
    <property type="entry name" value="Actin-like ATPase domain"/>
    <property type="match status" value="2"/>
</dbReference>
<protein>
    <submittedName>
        <fullName evidence="2">ATPase</fullName>
    </submittedName>
</protein>
<proteinExistence type="predicted"/>
<dbReference type="PANTHER" id="PTHR43190">
    <property type="entry name" value="N-ACETYL-D-GLUCOSAMINE KINASE"/>
    <property type="match status" value="1"/>
</dbReference>
<keyword evidence="3" id="KW-1185">Reference proteome</keyword>
<comment type="caution">
    <text evidence="2">The sequence shown here is derived from an EMBL/GenBank/DDBJ whole genome shotgun (WGS) entry which is preliminary data.</text>
</comment>
<dbReference type="EMBL" id="RRZA01000003">
    <property type="protein sequence ID" value="MBE0456209.1"/>
    <property type="molecule type" value="Genomic_DNA"/>
</dbReference>
<reference evidence="2 3" key="1">
    <citation type="submission" date="2020-07" db="EMBL/GenBank/DDBJ databases">
        <title>Halophilic bacteria isolated from french cheeses.</title>
        <authorList>
            <person name="Kothe C.I."/>
            <person name="Farah-Kraiem B."/>
            <person name="Renault P."/>
            <person name="Dridi B."/>
        </authorList>
    </citation>
    <scope>NUCLEOTIDE SEQUENCE [LARGE SCALE GENOMIC DNA]</scope>
    <source>
        <strain evidence="2 3">FME14</strain>
    </source>
</reference>
<dbReference type="InterPro" id="IPR002731">
    <property type="entry name" value="ATPase_BadF"/>
</dbReference>
<evidence type="ECO:0000313" key="3">
    <source>
        <dbReference type="Proteomes" id="UP000707245"/>
    </source>
</evidence>
<evidence type="ECO:0000313" key="2">
    <source>
        <dbReference type="EMBL" id="MBE0456209.1"/>
    </source>
</evidence>
<name>A0ABR9FHB4_9GAMM</name>
<organism evidence="2 3">
    <name type="scientific">Pseudoalteromonas prydzensis</name>
    <dbReference type="NCBI Taxonomy" id="182141"/>
    <lineage>
        <taxon>Bacteria</taxon>
        <taxon>Pseudomonadati</taxon>
        <taxon>Pseudomonadota</taxon>
        <taxon>Gammaproteobacteria</taxon>
        <taxon>Alteromonadales</taxon>
        <taxon>Pseudoalteromonadaceae</taxon>
        <taxon>Pseudoalteromonas</taxon>
    </lineage>
</organism>
<sequence>MSLDYILAIDGGGTKTVAKLIHLHSAQEYIAHAGEASIYNDFNTAITSLEQVINSVCQQSGAQHSQILAVMGLAGGSSKALVERVTATLQLGCDIEFAQLMIFSDAITSLYGANLGQPVAMLALGTGAVGARLTVQGDTKLIGGWGFSVDDFGGGARLGLSAVQRLLDEIDRFDQPQNPLTKQLSEQIGGDREHISAWLLNAKAVDYARFSPLIFSLKNQCHLADAVLGEHARQVERLIEKCRGDSQLPVIIIGGLADVTIALLNEHIQQNLSPRRGDSLVGAVILATDQVKKLTKKGLRDEP</sequence>
<feature type="domain" description="ATPase BadF/BadG/BcrA/BcrD type" evidence="1">
    <location>
        <begin position="9"/>
        <end position="259"/>
    </location>
</feature>
<dbReference type="CDD" id="cd24082">
    <property type="entry name" value="ASKHA_NBD_GspK-like"/>
    <property type="match status" value="1"/>
</dbReference>
<dbReference type="PANTHER" id="PTHR43190:SF3">
    <property type="entry name" value="N-ACETYL-D-GLUCOSAMINE KINASE"/>
    <property type="match status" value="1"/>
</dbReference>
<gene>
    <name evidence="2" type="ORF">EI167_01835</name>
</gene>
<dbReference type="Proteomes" id="UP000707245">
    <property type="component" value="Unassembled WGS sequence"/>
</dbReference>
<dbReference type="InterPro" id="IPR043129">
    <property type="entry name" value="ATPase_NBD"/>
</dbReference>
<evidence type="ECO:0000259" key="1">
    <source>
        <dbReference type="Pfam" id="PF01869"/>
    </source>
</evidence>
<dbReference type="RefSeq" id="WP_192540495.1">
    <property type="nucleotide sequence ID" value="NZ_JBQELX010000059.1"/>
</dbReference>
<dbReference type="InterPro" id="IPR052519">
    <property type="entry name" value="Euk-type_GlcNAc_Kinase"/>
</dbReference>
<dbReference type="Gene3D" id="3.30.420.40">
    <property type="match status" value="2"/>
</dbReference>
<accession>A0ABR9FHB4</accession>
<dbReference type="Pfam" id="PF01869">
    <property type="entry name" value="BcrAD_BadFG"/>
    <property type="match status" value="1"/>
</dbReference>